<gene>
    <name evidence="2" type="ORF">GLP40_11735</name>
</gene>
<feature type="chain" id="PRO_5039040684" evidence="1">
    <location>
        <begin position="27"/>
        <end position="385"/>
    </location>
</feature>
<dbReference type="PIRSF" id="PIRSF029171">
    <property type="entry name" value="Esterase_LipA"/>
    <property type="match status" value="1"/>
</dbReference>
<dbReference type="Pfam" id="PF03583">
    <property type="entry name" value="LIP"/>
    <property type="match status" value="1"/>
</dbReference>
<evidence type="ECO:0000313" key="3">
    <source>
        <dbReference type="Proteomes" id="UP000432464"/>
    </source>
</evidence>
<dbReference type="PANTHER" id="PTHR34853">
    <property type="match status" value="1"/>
</dbReference>
<dbReference type="GO" id="GO:0016042">
    <property type="term" value="P:lipid catabolic process"/>
    <property type="evidence" value="ECO:0007669"/>
    <property type="project" value="InterPro"/>
</dbReference>
<evidence type="ECO:0000313" key="2">
    <source>
        <dbReference type="EMBL" id="MTE13441.1"/>
    </source>
</evidence>
<accession>A0A6I3KVM1</accession>
<dbReference type="InterPro" id="IPR005152">
    <property type="entry name" value="Lipase_secreted"/>
</dbReference>
<name>A0A6I3KVM1_9NOCA</name>
<comment type="caution">
    <text evidence="2">The sequence shown here is derived from an EMBL/GenBank/DDBJ whole genome shotgun (WGS) entry which is preliminary data.</text>
</comment>
<organism evidence="2 3">
    <name type="scientific">Nocardia aurantiaca</name>
    <dbReference type="NCBI Taxonomy" id="2675850"/>
    <lineage>
        <taxon>Bacteria</taxon>
        <taxon>Bacillati</taxon>
        <taxon>Actinomycetota</taxon>
        <taxon>Actinomycetes</taxon>
        <taxon>Mycobacteriales</taxon>
        <taxon>Nocardiaceae</taxon>
        <taxon>Nocardia</taxon>
    </lineage>
</organism>
<evidence type="ECO:0000256" key="1">
    <source>
        <dbReference type="SAM" id="SignalP"/>
    </source>
</evidence>
<keyword evidence="2" id="KW-0378">Hydrolase</keyword>
<dbReference type="SUPFAM" id="SSF53474">
    <property type="entry name" value="alpha/beta-Hydrolases"/>
    <property type="match status" value="1"/>
</dbReference>
<dbReference type="Proteomes" id="UP000432464">
    <property type="component" value="Unassembled WGS sequence"/>
</dbReference>
<feature type="signal peptide" evidence="1">
    <location>
        <begin position="1"/>
        <end position="26"/>
    </location>
</feature>
<proteinExistence type="predicted"/>
<dbReference type="PROSITE" id="PS51257">
    <property type="entry name" value="PROKAR_LIPOPROTEIN"/>
    <property type="match status" value="1"/>
</dbReference>
<dbReference type="Gene3D" id="3.40.50.1820">
    <property type="entry name" value="alpha/beta hydrolase"/>
    <property type="match status" value="2"/>
</dbReference>
<dbReference type="EMBL" id="WMBB01000005">
    <property type="protein sequence ID" value="MTE13441.1"/>
    <property type="molecule type" value="Genomic_DNA"/>
</dbReference>
<dbReference type="PANTHER" id="PTHR34853:SF1">
    <property type="entry name" value="LIPASE 5"/>
    <property type="match status" value="1"/>
</dbReference>
<dbReference type="RefSeq" id="WP_154787916.1">
    <property type="nucleotide sequence ID" value="NZ_WMBB01000005.1"/>
</dbReference>
<dbReference type="InterPro" id="IPR029058">
    <property type="entry name" value="AB_hydrolase_fold"/>
</dbReference>
<dbReference type="AlphaFoldDB" id="A0A6I3KVM1"/>
<keyword evidence="3" id="KW-1185">Reference proteome</keyword>
<keyword evidence="1" id="KW-0732">Signal</keyword>
<dbReference type="GO" id="GO:0004806">
    <property type="term" value="F:triacylglycerol lipase activity"/>
    <property type="evidence" value="ECO:0007669"/>
    <property type="project" value="InterPro"/>
</dbReference>
<reference evidence="2 3" key="1">
    <citation type="submission" date="2019-11" db="EMBL/GenBank/DDBJ databases">
        <title>Nocardia sp. nov. CT2-14 isolated from soil.</title>
        <authorList>
            <person name="Kanchanasin P."/>
            <person name="Tanasupawat S."/>
            <person name="Yuki M."/>
            <person name="Kudo T."/>
        </authorList>
    </citation>
    <scope>NUCLEOTIDE SEQUENCE [LARGE SCALE GENOMIC DNA]</scope>
    <source>
        <strain evidence="2 3">CT2-14</strain>
    </source>
</reference>
<sequence length="385" mass="39893">MRAAIVFPVLAALVVAACGTSSQTHAPKTDSPGSLVSQRAMGNLDSTLTAAMSSATYIRYRSTSPAGKPIEVSGAVFLPIGEPPPGGWPVIAFGHGTSGVVSACAPTNSPTLFGSAPTVAQLLAGHRAVVMTNYQGLDGPGDAPYLDTPSSGYDVLDSIRAARSTGLPLSPDAVLVGASQGGRAAESAAETVKSYAPELKFRGVVLLSPALELQLVDTVRTGALKAPDQYLIIPYVVAAVRYSTPGYRYDQILHGDLLTAAPHLEAHCAGNLTPADLALGVTATPAEARFVDDAAARPFIDLQSRTNLPQSATPLPTYIVRGDADKLVDTAWSTAAIAKMCTLGTPVHDLTIPGGHDAPATVTAQWLSWIDDLFADKPFPSTCPR</sequence>
<protein>
    <submittedName>
        <fullName evidence="2">Alpha/beta hydrolase</fullName>
    </submittedName>
</protein>